<accession>A0ABS6LIK6</accession>
<proteinExistence type="predicted"/>
<evidence type="ECO:0000313" key="2">
    <source>
        <dbReference type="Proteomes" id="UP000739284"/>
    </source>
</evidence>
<name>A0ABS6LIK6_9GAMM</name>
<gene>
    <name evidence="1" type="ORF">J1784_16990</name>
</gene>
<evidence type="ECO:0000313" key="1">
    <source>
        <dbReference type="EMBL" id="MBU9846698.1"/>
    </source>
</evidence>
<reference evidence="1 2" key="1">
    <citation type="submission" date="2021-03" db="EMBL/GenBank/DDBJ databases">
        <title>Five novel Rahnella species.</title>
        <authorList>
            <person name="Brady C."/>
            <person name="Asselin J."/>
            <person name="Beer S."/>
            <person name="Bruberg M.B."/>
            <person name="Crampton B."/>
            <person name="Venter S."/>
            <person name="Arnold D."/>
            <person name="Denman S."/>
        </authorList>
    </citation>
    <scope>NUCLEOTIDE SEQUENCE [LARGE SCALE GENOMIC DNA]</scope>
    <source>
        <strain evidence="1 2">FRB 231</strain>
    </source>
</reference>
<comment type="caution">
    <text evidence="1">The sequence shown here is derived from an EMBL/GenBank/DDBJ whole genome shotgun (WGS) entry which is preliminary data.</text>
</comment>
<organism evidence="1 2">
    <name type="scientific">Rahnella ecdela</name>
    <dbReference type="NCBI Taxonomy" id="2816250"/>
    <lineage>
        <taxon>Bacteria</taxon>
        <taxon>Pseudomonadati</taxon>
        <taxon>Pseudomonadota</taxon>
        <taxon>Gammaproteobacteria</taxon>
        <taxon>Enterobacterales</taxon>
        <taxon>Yersiniaceae</taxon>
        <taxon>Rahnella</taxon>
    </lineage>
</organism>
<dbReference type="RefSeq" id="WP_217150212.1">
    <property type="nucleotide sequence ID" value="NZ_JAFMOY010000130.1"/>
</dbReference>
<sequence>MENRYIGVITGDLVNSSDGKERGITYRELANTLLSEVSRHDWYGISKTEFFRGDSFQITMESPQSILEVAAYIRTYLISQTDVHESENLDARLSLSIEMLNRYSQHNESAYEQAYVLSGKNLESMHKSKKMVFNSTQRNFMLPISSITSLLDHTISMLSKPQAEILREALDVMEVNPPELVKKTQKTRQNIHKIIERSGTDKVIESLLNCRKYITGII</sequence>
<protein>
    <submittedName>
        <fullName evidence="1">Uncharacterized protein</fullName>
    </submittedName>
</protein>
<dbReference type="Proteomes" id="UP000739284">
    <property type="component" value="Unassembled WGS sequence"/>
</dbReference>
<keyword evidence="2" id="KW-1185">Reference proteome</keyword>
<dbReference type="EMBL" id="JAFMOY010000130">
    <property type="protein sequence ID" value="MBU9846698.1"/>
    <property type="molecule type" value="Genomic_DNA"/>
</dbReference>